<accession>A0A024VHI7</accession>
<evidence type="ECO:0000313" key="1">
    <source>
        <dbReference type="EMBL" id="ETW28189.1"/>
    </source>
</evidence>
<gene>
    <name evidence="1" type="ORF">PFFCH_04346</name>
</gene>
<evidence type="ECO:0008006" key="3">
    <source>
        <dbReference type="Google" id="ProtNLM"/>
    </source>
</evidence>
<sequence>MLSSISPKRYSFDKQGNIKEIDFLSCKSVILPEQHLNAKDNFICTTSILPNFYETPPDKASKLKMTQENNIDKANMGTNVYVQRTSSLSNMNVLQYADEVHNNLQDSNVHEINEPLIFADVNQYCGDANTQGIDPGVVAVSNALFAYNSAFQSIPIKSSPNVFKRRSKGEANSEWSNAFVTRVDPYECTDPEEEFKPYEVTKYYDEGKVKTVFNFDQENYNQDM</sequence>
<reference evidence="1 2" key="1">
    <citation type="submission" date="2013-02" db="EMBL/GenBank/DDBJ databases">
        <title>The Genome Annotation of Plasmodium falciparum FCH/4.</title>
        <authorList>
            <consortium name="The Broad Institute Genome Sequencing Platform"/>
            <consortium name="The Broad Institute Genome Sequencing Center for Infectious Disease"/>
            <person name="Neafsey D."/>
            <person name="Hoffman S."/>
            <person name="Volkman S."/>
            <person name="Rosenthal P."/>
            <person name="Walker B."/>
            <person name="Young S.K."/>
            <person name="Zeng Q."/>
            <person name="Gargeya S."/>
            <person name="Fitzgerald M."/>
            <person name="Haas B."/>
            <person name="Abouelleil A."/>
            <person name="Allen A.W."/>
            <person name="Alvarado L."/>
            <person name="Arachchi H.M."/>
            <person name="Berlin A.M."/>
            <person name="Chapman S.B."/>
            <person name="Gainer-Dewar J."/>
            <person name="Goldberg J."/>
            <person name="Griggs A."/>
            <person name="Gujja S."/>
            <person name="Hansen M."/>
            <person name="Howarth C."/>
            <person name="Imamovic A."/>
            <person name="Ireland A."/>
            <person name="Larimer J."/>
            <person name="McCowan C."/>
            <person name="Murphy C."/>
            <person name="Pearson M."/>
            <person name="Poon T.W."/>
            <person name="Priest M."/>
            <person name="Roberts A."/>
            <person name="Saif S."/>
            <person name="Shea T."/>
            <person name="Sisk P."/>
            <person name="Sykes S."/>
            <person name="Wortman J."/>
            <person name="Nusbaum C."/>
            <person name="Birren B."/>
        </authorList>
    </citation>
    <scope>NUCLEOTIDE SEQUENCE [LARGE SCALE GENOMIC DNA]</scope>
    <source>
        <strain evidence="1 2">FCH/4</strain>
    </source>
</reference>
<dbReference type="EMBL" id="KI928026">
    <property type="protein sequence ID" value="ETW28189.1"/>
    <property type="molecule type" value="Genomic_DNA"/>
</dbReference>
<name>A0A024VHI7_PLAFA</name>
<organism evidence="1 2">
    <name type="scientific">Plasmodium falciparum FCH/4</name>
    <dbReference type="NCBI Taxonomy" id="1036724"/>
    <lineage>
        <taxon>Eukaryota</taxon>
        <taxon>Sar</taxon>
        <taxon>Alveolata</taxon>
        <taxon>Apicomplexa</taxon>
        <taxon>Aconoidasida</taxon>
        <taxon>Haemosporida</taxon>
        <taxon>Plasmodiidae</taxon>
        <taxon>Plasmodium</taxon>
        <taxon>Plasmodium (Laverania)</taxon>
    </lineage>
</organism>
<proteinExistence type="predicted"/>
<reference evidence="1 2" key="2">
    <citation type="submission" date="2013-02" db="EMBL/GenBank/DDBJ databases">
        <title>The Genome Sequence of Plasmodium falciparum FCH/4.</title>
        <authorList>
            <consortium name="The Broad Institute Genome Sequencing Platform"/>
            <consortium name="The Broad Institute Genome Sequencing Center for Infectious Disease"/>
            <person name="Neafsey D."/>
            <person name="Cheeseman I."/>
            <person name="Volkman S."/>
            <person name="Adams J."/>
            <person name="Walker B."/>
            <person name="Young S.K."/>
            <person name="Zeng Q."/>
            <person name="Gargeya S."/>
            <person name="Fitzgerald M."/>
            <person name="Haas B."/>
            <person name="Abouelleil A."/>
            <person name="Alvarado L."/>
            <person name="Arachchi H.M."/>
            <person name="Berlin A.M."/>
            <person name="Chapman S.B."/>
            <person name="Dewar J."/>
            <person name="Goldberg J."/>
            <person name="Griggs A."/>
            <person name="Gujja S."/>
            <person name="Hansen M."/>
            <person name="Howarth C."/>
            <person name="Imamovic A."/>
            <person name="Larimer J."/>
            <person name="McCowan C."/>
            <person name="Murphy C."/>
            <person name="Neiman D."/>
            <person name="Pearson M."/>
            <person name="Priest M."/>
            <person name="Roberts A."/>
            <person name="Saif S."/>
            <person name="Shea T."/>
            <person name="Sisk P."/>
            <person name="Sykes S."/>
            <person name="Wortman J."/>
            <person name="Nusbaum C."/>
            <person name="Birren B."/>
        </authorList>
    </citation>
    <scope>NUCLEOTIDE SEQUENCE [LARGE SCALE GENOMIC DNA]</scope>
    <source>
        <strain evidence="1 2">FCH/4</strain>
    </source>
</reference>
<dbReference type="AlphaFoldDB" id="A0A024VHI7"/>
<dbReference type="OrthoDB" id="360786at2759"/>
<evidence type="ECO:0000313" key="2">
    <source>
        <dbReference type="Proteomes" id="UP000030656"/>
    </source>
</evidence>
<protein>
    <recommendedName>
        <fullName evidence="3">Photosensitized INA-labeled protein PHIL1</fullName>
    </recommendedName>
</protein>
<dbReference type="Proteomes" id="UP000030656">
    <property type="component" value="Unassembled WGS sequence"/>
</dbReference>